<proteinExistence type="predicted"/>
<feature type="transmembrane region" description="Helical" evidence="6">
    <location>
        <begin position="99"/>
        <end position="118"/>
    </location>
</feature>
<dbReference type="EMBL" id="AP022593">
    <property type="protein sequence ID" value="BBY48650.1"/>
    <property type="molecule type" value="Genomic_DNA"/>
</dbReference>
<dbReference type="GO" id="GO:0005886">
    <property type="term" value="C:plasma membrane"/>
    <property type="evidence" value="ECO:0007669"/>
    <property type="project" value="UniProtKB-SubCell"/>
</dbReference>
<dbReference type="Gene3D" id="1.20.1250.20">
    <property type="entry name" value="MFS general substrate transporter like domains"/>
    <property type="match status" value="1"/>
</dbReference>
<evidence type="ECO:0000256" key="5">
    <source>
        <dbReference type="ARBA" id="ARBA00023136"/>
    </source>
</evidence>
<accession>A0A7I7RWQ0</accession>
<dbReference type="Pfam" id="PF00083">
    <property type="entry name" value="Sugar_tr"/>
    <property type="match status" value="1"/>
</dbReference>
<keyword evidence="8" id="KW-0762">Sugar transport</keyword>
<keyword evidence="3 6" id="KW-0812">Transmembrane</keyword>
<feature type="transmembrane region" description="Helical" evidence="6">
    <location>
        <begin position="279"/>
        <end position="301"/>
    </location>
</feature>
<dbReference type="InterPro" id="IPR005828">
    <property type="entry name" value="MFS_sugar_transport-like"/>
</dbReference>
<gene>
    <name evidence="8" type="ORF">MARA_21180</name>
</gene>
<dbReference type="SUPFAM" id="SSF103473">
    <property type="entry name" value="MFS general substrate transporter"/>
    <property type="match status" value="1"/>
</dbReference>
<evidence type="ECO:0000256" key="6">
    <source>
        <dbReference type="SAM" id="Phobius"/>
    </source>
</evidence>
<dbReference type="Proteomes" id="UP000467428">
    <property type="component" value="Chromosome"/>
</dbReference>
<keyword evidence="5 6" id="KW-0472">Membrane</keyword>
<protein>
    <submittedName>
        <fullName evidence="8">Sugar transporter</fullName>
    </submittedName>
</protein>
<dbReference type="KEGG" id="marz:MARA_21180"/>
<evidence type="ECO:0000256" key="2">
    <source>
        <dbReference type="ARBA" id="ARBA00022448"/>
    </source>
</evidence>
<evidence type="ECO:0000256" key="3">
    <source>
        <dbReference type="ARBA" id="ARBA00022692"/>
    </source>
</evidence>
<feature type="transmembrane region" description="Helical" evidence="6">
    <location>
        <begin position="189"/>
        <end position="208"/>
    </location>
</feature>
<keyword evidence="4 6" id="KW-1133">Transmembrane helix</keyword>
<feature type="transmembrane region" description="Helical" evidence="6">
    <location>
        <begin position="444"/>
        <end position="463"/>
    </location>
</feature>
<dbReference type="RefSeq" id="WP_163918402.1">
    <property type="nucleotide sequence ID" value="NZ_AP022593.1"/>
</dbReference>
<evidence type="ECO:0000256" key="4">
    <source>
        <dbReference type="ARBA" id="ARBA00022989"/>
    </source>
</evidence>
<evidence type="ECO:0000256" key="1">
    <source>
        <dbReference type="ARBA" id="ARBA00004651"/>
    </source>
</evidence>
<feature type="transmembrane region" description="Helical" evidence="6">
    <location>
        <begin position="69"/>
        <end position="87"/>
    </location>
</feature>
<feature type="transmembrane region" description="Helical" evidence="6">
    <location>
        <begin position="343"/>
        <end position="362"/>
    </location>
</feature>
<sequence length="487" mass="51739">MASGVELGRIETDIPARMDRLPWSRFHWLVVIGLGTVWILDGLEVTIVGSMSDALKSSDTGLGLSSSQIGLAGAVYVAGACVGALFFGQLTDRFGRKKLFLITLGVYIFATVLTAFSMNPMWYFAARFLTGAGIGGEYAAINSAIDELIPAEYRGRIDVVINGSFWIGAAGGALLTIPLLDPTVIDAEWGWRVAFGLGAILGIGVLIVRRHVPESPRWLFIHGRQDEGEDIVRGIEDAIVDETGRPLPEATESITIRQRKTIGIGLIAKTVFTMYPRRTILCFALFVGQAFLYNAFYFTYGDTLSTFFGIEQTGYYIAIFAASNFIGALALSPLFDTVGRVRMIAGTYIVSGLLLAVVGLFLGSLTAVTLTLCGAIIFFFASAGASSAYLTVSEIFPMETRALCIAFFYAIGTAVGGITGPLLFGVLIENASGSGDITGIAPGYFLGGALMVIAGLVEVFLGVDAEGQSLESIARPLTAEDEAPAPA</sequence>
<evidence type="ECO:0000259" key="7">
    <source>
        <dbReference type="PROSITE" id="PS50850"/>
    </source>
</evidence>
<geneLocation type="plasmid" evidence="9">
    <name>pjcm18538 dna</name>
</geneLocation>
<comment type="subcellular location">
    <subcellularLocation>
        <location evidence="1">Cell membrane</location>
        <topology evidence="1">Multi-pass membrane protein</topology>
    </subcellularLocation>
</comment>
<dbReference type="AlphaFoldDB" id="A0A7I7RWQ0"/>
<evidence type="ECO:0000313" key="8">
    <source>
        <dbReference type="EMBL" id="BBY48650.1"/>
    </source>
</evidence>
<keyword evidence="9" id="KW-1185">Reference proteome</keyword>
<dbReference type="CDD" id="cd17316">
    <property type="entry name" value="MFS_SV2_like"/>
    <property type="match status" value="1"/>
</dbReference>
<evidence type="ECO:0000313" key="9">
    <source>
        <dbReference type="Proteomes" id="UP000467428"/>
    </source>
</evidence>
<reference evidence="8 9" key="1">
    <citation type="journal article" date="2019" name="Emerg. Microbes Infect.">
        <title>Comprehensive subspecies identification of 175 nontuberculous mycobacteria species based on 7547 genomic profiles.</title>
        <authorList>
            <person name="Matsumoto Y."/>
            <person name="Kinjo T."/>
            <person name="Motooka D."/>
            <person name="Nabeya D."/>
            <person name="Jung N."/>
            <person name="Uechi K."/>
            <person name="Horii T."/>
            <person name="Iida T."/>
            <person name="Fujita J."/>
            <person name="Nakamura S."/>
        </authorList>
    </citation>
    <scope>NUCLEOTIDE SEQUENCE [LARGE SCALE GENOMIC DNA]</scope>
    <source>
        <strain evidence="8 9">JCM 18538</strain>
    </source>
</reference>
<feature type="domain" description="Major facilitator superfamily (MFS) profile" evidence="7">
    <location>
        <begin position="30"/>
        <end position="466"/>
    </location>
</feature>
<feature type="transmembrane region" description="Helical" evidence="6">
    <location>
        <begin position="402"/>
        <end position="424"/>
    </location>
</feature>
<feature type="transmembrane region" description="Helical" evidence="6">
    <location>
        <begin position="368"/>
        <end position="390"/>
    </location>
</feature>
<feature type="transmembrane region" description="Helical" evidence="6">
    <location>
        <begin position="124"/>
        <end position="145"/>
    </location>
</feature>
<dbReference type="PANTHER" id="PTHR23511">
    <property type="entry name" value="SYNAPTIC VESICLE GLYCOPROTEIN 2"/>
    <property type="match status" value="1"/>
</dbReference>
<feature type="transmembrane region" description="Helical" evidence="6">
    <location>
        <begin position="157"/>
        <end position="177"/>
    </location>
</feature>
<name>A0A7I7RWQ0_9MYCO</name>
<feature type="transmembrane region" description="Helical" evidence="6">
    <location>
        <begin position="26"/>
        <end position="49"/>
    </location>
</feature>
<keyword evidence="2" id="KW-0813">Transport</keyword>
<feature type="transmembrane region" description="Helical" evidence="6">
    <location>
        <begin position="313"/>
        <end position="331"/>
    </location>
</feature>
<dbReference type="GO" id="GO:0022857">
    <property type="term" value="F:transmembrane transporter activity"/>
    <property type="evidence" value="ECO:0007669"/>
    <property type="project" value="InterPro"/>
</dbReference>
<dbReference type="InterPro" id="IPR036259">
    <property type="entry name" value="MFS_trans_sf"/>
</dbReference>
<dbReference type="PANTHER" id="PTHR23511:SF34">
    <property type="entry name" value="SYNAPTIC VESICLE GLYCOPROTEIN 2"/>
    <property type="match status" value="1"/>
</dbReference>
<dbReference type="PROSITE" id="PS50850">
    <property type="entry name" value="MFS"/>
    <property type="match status" value="1"/>
</dbReference>
<organism evidence="8 9">
    <name type="scientific">Mycolicibacterium arabiense</name>
    <dbReference type="NCBI Taxonomy" id="1286181"/>
    <lineage>
        <taxon>Bacteria</taxon>
        <taxon>Bacillati</taxon>
        <taxon>Actinomycetota</taxon>
        <taxon>Actinomycetes</taxon>
        <taxon>Mycobacteriales</taxon>
        <taxon>Mycobacteriaceae</taxon>
        <taxon>Mycolicibacterium</taxon>
    </lineage>
</organism>
<dbReference type="InterPro" id="IPR020846">
    <property type="entry name" value="MFS_dom"/>
</dbReference>